<feature type="domain" description="RNase III" evidence="1">
    <location>
        <begin position="75"/>
        <end position="160"/>
    </location>
</feature>
<organism evidence="2 3">
    <name type="scientific">Jaapia argillacea MUCL 33604</name>
    <dbReference type="NCBI Taxonomy" id="933084"/>
    <lineage>
        <taxon>Eukaryota</taxon>
        <taxon>Fungi</taxon>
        <taxon>Dikarya</taxon>
        <taxon>Basidiomycota</taxon>
        <taxon>Agaricomycotina</taxon>
        <taxon>Agaricomycetes</taxon>
        <taxon>Agaricomycetidae</taxon>
        <taxon>Jaapiales</taxon>
        <taxon>Jaapiaceae</taxon>
        <taxon>Jaapia</taxon>
    </lineage>
</organism>
<dbReference type="HOGENOM" id="CLU_073894_0_0_1"/>
<dbReference type="InParanoid" id="A0A067QA49"/>
<dbReference type="GO" id="GO:0004525">
    <property type="term" value="F:ribonuclease III activity"/>
    <property type="evidence" value="ECO:0007669"/>
    <property type="project" value="InterPro"/>
</dbReference>
<dbReference type="GO" id="GO:0005762">
    <property type="term" value="C:mitochondrial large ribosomal subunit"/>
    <property type="evidence" value="ECO:0007669"/>
    <property type="project" value="InterPro"/>
</dbReference>
<dbReference type="InterPro" id="IPR040030">
    <property type="entry name" value="Ribosomal_mL57"/>
</dbReference>
<accession>A0A067QA49</accession>
<keyword evidence="3" id="KW-1185">Reference proteome</keyword>
<dbReference type="GO" id="GO:0003735">
    <property type="term" value="F:structural constituent of ribosome"/>
    <property type="evidence" value="ECO:0007669"/>
    <property type="project" value="InterPro"/>
</dbReference>
<evidence type="ECO:0000313" key="2">
    <source>
        <dbReference type="EMBL" id="KDQ60397.1"/>
    </source>
</evidence>
<protein>
    <recommendedName>
        <fullName evidence="1">RNase III domain-containing protein</fullName>
    </recommendedName>
</protein>
<name>A0A067QA49_9AGAM</name>
<dbReference type="PANTHER" id="PTHR28160">
    <property type="entry name" value="54S RIBOSOMAL PROTEIN L15, MITOCHONDRIAL"/>
    <property type="match status" value="1"/>
</dbReference>
<evidence type="ECO:0000313" key="3">
    <source>
        <dbReference type="Proteomes" id="UP000027265"/>
    </source>
</evidence>
<reference evidence="3" key="1">
    <citation type="journal article" date="2014" name="Proc. Natl. Acad. Sci. U.S.A.">
        <title>Extensive sampling of basidiomycete genomes demonstrates inadequacy of the white-rot/brown-rot paradigm for wood decay fungi.</title>
        <authorList>
            <person name="Riley R."/>
            <person name="Salamov A.A."/>
            <person name="Brown D.W."/>
            <person name="Nagy L.G."/>
            <person name="Floudas D."/>
            <person name="Held B.W."/>
            <person name="Levasseur A."/>
            <person name="Lombard V."/>
            <person name="Morin E."/>
            <person name="Otillar R."/>
            <person name="Lindquist E.A."/>
            <person name="Sun H."/>
            <person name="LaButti K.M."/>
            <person name="Schmutz J."/>
            <person name="Jabbour D."/>
            <person name="Luo H."/>
            <person name="Baker S.E."/>
            <person name="Pisabarro A.G."/>
            <person name="Walton J.D."/>
            <person name="Blanchette R.A."/>
            <person name="Henrissat B."/>
            <person name="Martin F."/>
            <person name="Cullen D."/>
            <person name="Hibbett D.S."/>
            <person name="Grigoriev I.V."/>
        </authorList>
    </citation>
    <scope>NUCLEOTIDE SEQUENCE [LARGE SCALE GENOMIC DNA]</scope>
    <source>
        <strain evidence="3">MUCL 33604</strain>
    </source>
</reference>
<dbReference type="AlphaFoldDB" id="A0A067QA49"/>
<dbReference type="Gene3D" id="1.10.1520.10">
    <property type="entry name" value="Ribonuclease III domain"/>
    <property type="match status" value="1"/>
</dbReference>
<evidence type="ECO:0000259" key="1">
    <source>
        <dbReference type="Pfam" id="PF14622"/>
    </source>
</evidence>
<dbReference type="GO" id="GO:0006396">
    <property type="term" value="P:RNA processing"/>
    <property type="evidence" value="ECO:0007669"/>
    <property type="project" value="InterPro"/>
</dbReference>
<dbReference type="GO" id="GO:0032543">
    <property type="term" value="P:mitochondrial translation"/>
    <property type="evidence" value="ECO:0007669"/>
    <property type="project" value="InterPro"/>
</dbReference>
<dbReference type="SUPFAM" id="SSF69065">
    <property type="entry name" value="RNase III domain-like"/>
    <property type="match status" value="1"/>
</dbReference>
<dbReference type="Proteomes" id="UP000027265">
    <property type="component" value="Unassembled WGS sequence"/>
</dbReference>
<gene>
    <name evidence="2" type="ORF">JAAARDRAFT_174469</name>
</gene>
<dbReference type="OrthoDB" id="2281895at2759"/>
<sequence length="336" mass="37144">MSIGRRCWASCVRAVEKFPAGSVLAPARTGSRRTFSSSIVCRRIGSRDASSTSEVDHSAPAKHLGDVFPPLEFPEELVRRMLTHGSHKDALQGHNARLSFMGRRVLSTYLLLFLHSTPAAHQTPQLDYDLVASRALNTYVLGEHVASAWAIGEHIRWTQASPRPTLEKPIRIRHEKLGDGFKEKAWNLSLDDEARELKKRHKPEPEPELPVPKPEFAPSVGLYKVAGTTVEAIMGGIFHQFGGSVAHRVFHTRLLPHILLPNSGDGLHDSLHPYAEEVCQRMGGLVAPIVPGQEPQQLEVPTAKIQATFTTNPRIVGGRAQGAKRERVDKLMSVFD</sequence>
<dbReference type="Pfam" id="PF14622">
    <property type="entry name" value="Ribonucleas_3_3"/>
    <property type="match status" value="1"/>
</dbReference>
<dbReference type="InterPro" id="IPR036389">
    <property type="entry name" value="RNase_III_sf"/>
</dbReference>
<proteinExistence type="predicted"/>
<dbReference type="EMBL" id="KL197714">
    <property type="protein sequence ID" value="KDQ60397.1"/>
    <property type="molecule type" value="Genomic_DNA"/>
</dbReference>
<dbReference type="PANTHER" id="PTHR28160:SF1">
    <property type="entry name" value="LARGE RIBOSOMAL SUBUNIT PROTEIN ML57"/>
    <property type="match status" value="1"/>
</dbReference>
<dbReference type="InterPro" id="IPR000999">
    <property type="entry name" value="RNase_III_dom"/>
</dbReference>